<dbReference type="GO" id="GO:0015297">
    <property type="term" value="F:antiporter activity"/>
    <property type="evidence" value="ECO:0007669"/>
    <property type="project" value="InterPro"/>
</dbReference>
<feature type="transmembrane region" description="Helical" evidence="12">
    <location>
        <begin position="177"/>
        <end position="202"/>
    </location>
</feature>
<feature type="transmembrane region" description="Helical" evidence="12">
    <location>
        <begin position="136"/>
        <end position="156"/>
    </location>
</feature>
<dbReference type="GO" id="GO:0006885">
    <property type="term" value="P:regulation of pH"/>
    <property type="evidence" value="ECO:0007669"/>
    <property type="project" value="TreeGrafter"/>
</dbReference>
<evidence type="ECO:0008006" key="18">
    <source>
        <dbReference type="Google" id="ProtNLM"/>
    </source>
</evidence>
<dbReference type="GO" id="GO:0009941">
    <property type="term" value="C:chloroplast envelope"/>
    <property type="evidence" value="ECO:0007669"/>
    <property type="project" value="UniProtKB-SubCell"/>
</dbReference>
<evidence type="ECO:0000256" key="5">
    <source>
        <dbReference type="ARBA" id="ARBA00022538"/>
    </source>
</evidence>
<evidence type="ECO:0000256" key="2">
    <source>
        <dbReference type="ARBA" id="ARBA00004119"/>
    </source>
</evidence>
<dbReference type="InterPro" id="IPR038770">
    <property type="entry name" value="Na+/solute_symporter_sf"/>
</dbReference>
<evidence type="ECO:0000259" key="15">
    <source>
        <dbReference type="Pfam" id="PF23259"/>
    </source>
</evidence>
<dbReference type="Pfam" id="PF23259">
    <property type="entry name" value="CHX17_C"/>
    <property type="match status" value="1"/>
</dbReference>
<feature type="domain" description="Cation/H+ exchanger transmembrane" evidence="13">
    <location>
        <begin position="12"/>
        <end position="336"/>
    </location>
</feature>
<evidence type="ECO:0000313" key="16">
    <source>
        <dbReference type="EMBL" id="MQL91748.1"/>
    </source>
</evidence>
<evidence type="ECO:0000256" key="8">
    <source>
        <dbReference type="ARBA" id="ARBA00022989"/>
    </source>
</evidence>
<dbReference type="Gene3D" id="1.20.1530.20">
    <property type="match status" value="1"/>
</dbReference>
<evidence type="ECO:0000256" key="10">
    <source>
        <dbReference type="ARBA" id="ARBA00023136"/>
    </source>
</evidence>
<feature type="domain" description="Cation/H(+) antiporter central" evidence="14">
    <location>
        <begin position="390"/>
        <end position="525"/>
    </location>
</feature>
<evidence type="ECO:0000259" key="14">
    <source>
        <dbReference type="Pfam" id="PF23256"/>
    </source>
</evidence>
<keyword evidence="17" id="KW-1185">Reference proteome</keyword>
<evidence type="ECO:0000313" key="17">
    <source>
        <dbReference type="Proteomes" id="UP000652761"/>
    </source>
</evidence>
<evidence type="ECO:0000259" key="13">
    <source>
        <dbReference type="Pfam" id="PF00999"/>
    </source>
</evidence>
<keyword evidence="4" id="KW-0813">Transport</keyword>
<dbReference type="PANTHER" id="PTHR32468:SF18">
    <property type="entry name" value="CATION_H(+) ANTIPORTER 1"/>
    <property type="match status" value="1"/>
</dbReference>
<gene>
    <name evidence="16" type="ORF">Taro_024374</name>
</gene>
<evidence type="ECO:0000256" key="7">
    <source>
        <dbReference type="ARBA" id="ARBA00022958"/>
    </source>
</evidence>
<reference evidence="16" key="1">
    <citation type="submission" date="2017-07" db="EMBL/GenBank/DDBJ databases">
        <title>Taro Niue Genome Assembly and Annotation.</title>
        <authorList>
            <person name="Atibalentja N."/>
            <person name="Keating K."/>
            <person name="Fields C.J."/>
        </authorList>
    </citation>
    <scope>NUCLEOTIDE SEQUENCE</scope>
    <source>
        <strain evidence="16">Niue_2</strain>
        <tissue evidence="16">Leaf</tissue>
    </source>
</reference>
<dbReference type="GO" id="GO:1902600">
    <property type="term" value="P:proton transmembrane transport"/>
    <property type="evidence" value="ECO:0007669"/>
    <property type="project" value="InterPro"/>
</dbReference>
<comment type="function">
    <text evidence="1">May function as sodium-coupled metabolite transporter across the chloroplast envelope.</text>
</comment>
<dbReference type="GO" id="GO:0016020">
    <property type="term" value="C:membrane"/>
    <property type="evidence" value="ECO:0007669"/>
    <property type="project" value="UniProtKB-SubCell"/>
</dbReference>
<dbReference type="GO" id="GO:0006813">
    <property type="term" value="P:potassium ion transport"/>
    <property type="evidence" value="ECO:0007669"/>
    <property type="project" value="UniProtKB-KW"/>
</dbReference>
<dbReference type="InterPro" id="IPR050794">
    <property type="entry name" value="CPA2_transporter"/>
</dbReference>
<dbReference type="InterPro" id="IPR006153">
    <property type="entry name" value="Cation/H_exchanger_TM"/>
</dbReference>
<evidence type="ECO:0000256" key="11">
    <source>
        <dbReference type="ARBA" id="ARBA00038341"/>
    </source>
</evidence>
<evidence type="ECO:0000256" key="4">
    <source>
        <dbReference type="ARBA" id="ARBA00022448"/>
    </source>
</evidence>
<keyword evidence="8 12" id="KW-1133">Transmembrane helix</keyword>
<dbReference type="PANTHER" id="PTHR32468">
    <property type="entry name" value="CATION/H + ANTIPORTER"/>
    <property type="match status" value="1"/>
</dbReference>
<dbReference type="Pfam" id="PF23256">
    <property type="entry name" value="CHX17_2nd"/>
    <property type="match status" value="1"/>
</dbReference>
<keyword evidence="10 12" id="KW-0472">Membrane</keyword>
<dbReference type="EMBL" id="NMUH01001376">
    <property type="protein sequence ID" value="MQL91748.1"/>
    <property type="molecule type" value="Genomic_DNA"/>
</dbReference>
<dbReference type="Proteomes" id="UP000652761">
    <property type="component" value="Unassembled WGS sequence"/>
</dbReference>
<proteinExistence type="inferred from homology"/>
<keyword evidence="6 12" id="KW-0812">Transmembrane</keyword>
<comment type="caution">
    <text evidence="16">The sequence shown here is derived from an EMBL/GenBank/DDBJ whole genome shotgun (WGS) entry which is preliminary data.</text>
</comment>
<protein>
    <recommendedName>
        <fullName evidence="18">Cation/H+ exchanger domain-containing protein</fullName>
    </recommendedName>
</protein>
<feature type="transmembrane region" description="Helical" evidence="12">
    <location>
        <begin position="249"/>
        <end position="275"/>
    </location>
</feature>
<comment type="subcellular location">
    <subcellularLocation>
        <location evidence="3">Membrane</location>
        <topology evidence="3">Multi-pass membrane protein</topology>
    </subcellularLocation>
    <subcellularLocation>
        <location evidence="2">Plastid</location>
        <location evidence="2">Chloroplast envelope</location>
    </subcellularLocation>
</comment>
<feature type="domain" description="Cation/H(+) antiporter C-terminal" evidence="15">
    <location>
        <begin position="530"/>
        <end position="693"/>
    </location>
</feature>
<keyword evidence="5" id="KW-0633">Potassium transport</keyword>
<name>A0A843V6M2_COLES</name>
<keyword evidence="9" id="KW-0406">Ion transport</keyword>
<evidence type="ECO:0000256" key="3">
    <source>
        <dbReference type="ARBA" id="ARBA00004141"/>
    </source>
</evidence>
<comment type="similarity">
    <text evidence="11">Belongs to the monovalent cation:proton antiporter 2 (CPA2) transporter (TC 2.A.37) family. CHX (TC 2.A.37.4) subfamily.</text>
</comment>
<feature type="transmembrane region" description="Helical" evidence="12">
    <location>
        <begin position="313"/>
        <end position="336"/>
    </location>
</feature>
<evidence type="ECO:0000256" key="6">
    <source>
        <dbReference type="ARBA" id="ARBA00022692"/>
    </source>
</evidence>
<dbReference type="Pfam" id="PF00999">
    <property type="entry name" value="Na_H_Exchanger"/>
    <property type="match status" value="1"/>
</dbReference>
<dbReference type="OrthoDB" id="671744at2759"/>
<dbReference type="GO" id="GO:0012505">
    <property type="term" value="C:endomembrane system"/>
    <property type="evidence" value="ECO:0007669"/>
    <property type="project" value="TreeGrafter"/>
</dbReference>
<feature type="transmembrane region" description="Helical" evidence="12">
    <location>
        <begin position="65"/>
        <end position="89"/>
    </location>
</feature>
<sequence>MMGNLAALSQQLFMFLIGMETDIPYLTRSGRKATIVTVGGAAVSTAMAGILSPLVYWQFSAFGSFPAFTGTLMVVFASTSAPLLIRICTELKLSNSEVGRLAISVSLINDVAAMILLVAVSVTANLLGLATGRNVIKLFTAGVIMALSLAMVRPLVRYLNRRNRLRQRIGLSEVIGIVICVCFVSSMIDLLGYTSSITAFLMGLLFSREGGTARTLEGRLSYLVHNVALPLFFGINAMQVNFSQLHGRVAWGLVTVVVFGTLSKVAGTVVAAQYLNMPLSEGLVLGFLLNVKGHIDIILIDLALKHHVLSREAALALLGRVVVNSLIAGPLTAVVVRNERKGLQYRAVGLEFQKPEAELRVLACVYGHGELPTLLNFIELAAGTEKTPIAAYVMQLVELTNKTTTTMLYHQQEDHSADEDDLGADQTRQINAAVDAFTQESGITVRQVNAVSPFTTMHEDVCHGAEDVSASLVVLPHYKSLRVDGMMVTANEGPRRVNGKVLAHAPCTVGVLVDRGLGGATQVSSNKSSYHVMVLFFGGADDREAVALGCRLAMHPCVSLAVIRFLRSSRVEYEPGVEVQSSKGEEVLMVINEHEESQADEAFLSSFYTRFVVSGMATYAVKMVESSAETVTVLREMDGMYSLFLVGRGRRSLSPLVRGLGEWEESPELGPVGDLLASSDFIVNGSVLVLQQHSLYNNSGSSTVHRHADETLSSS</sequence>
<accession>A0A843V6M2</accession>
<feature type="transmembrane region" description="Helical" evidence="12">
    <location>
        <begin position="222"/>
        <end position="242"/>
    </location>
</feature>
<feature type="transmembrane region" description="Helical" evidence="12">
    <location>
        <begin position="101"/>
        <end position="124"/>
    </location>
</feature>
<evidence type="ECO:0000256" key="12">
    <source>
        <dbReference type="SAM" id="Phobius"/>
    </source>
</evidence>
<organism evidence="16 17">
    <name type="scientific">Colocasia esculenta</name>
    <name type="common">Wild taro</name>
    <name type="synonym">Arum esculentum</name>
    <dbReference type="NCBI Taxonomy" id="4460"/>
    <lineage>
        <taxon>Eukaryota</taxon>
        <taxon>Viridiplantae</taxon>
        <taxon>Streptophyta</taxon>
        <taxon>Embryophyta</taxon>
        <taxon>Tracheophyta</taxon>
        <taxon>Spermatophyta</taxon>
        <taxon>Magnoliopsida</taxon>
        <taxon>Liliopsida</taxon>
        <taxon>Araceae</taxon>
        <taxon>Aroideae</taxon>
        <taxon>Colocasieae</taxon>
        <taxon>Colocasia</taxon>
    </lineage>
</organism>
<dbReference type="AlphaFoldDB" id="A0A843V6M2"/>
<dbReference type="InterPro" id="IPR057290">
    <property type="entry name" value="CHX17_C"/>
</dbReference>
<dbReference type="InterPro" id="IPR057291">
    <property type="entry name" value="CHX17_2nd"/>
</dbReference>
<keyword evidence="7" id="KW-0630">Potassium</keyword>
<evidence type="ECO:0000256" key="9">
    <source>
        <dbReference type="ARBA" id="ARBA00023065"/>
    </source>
</evidence>
<evidence type="ECO:0000256" key="1">
    <source>
        <dbReference type="ARBA" id="ARBA00003198"/>
    </source>
</evidence>
<feature type="transmembrane region" description="Helical" evidence="12">
    <location>
        <begin position="35"/>
        <end position="59"/>
    </location>
</feature>